<feature type="region of interest" description="Disordered" evidence="8">
    <location>
        <begin position="508"/>
        <end position="530"/>
    </location>
</feature>
<dbReference type="InterPro" id="IPR033124">
    <property type="entry name" value="Ser_caboxypep_his_AS"/>
</dbReference>
<dbReference type="PRINTS" id="PR00724">
    <property type="entry name" value="CRBOXYPTASEC"/>
</dbReference>
<evidence type="ECO:0000256" key="7">
    <source>
        <dbReference type="RuleBase" id="RU361156"/>
    </source>
</evidence>
<keyword evidence="6" id="KW-0325">Glycoprotein</keyword>
<evidence type="ECO:0000256" key="1">
    <source>
        <dbReference type="ARBA" id="ARBA00009431"/>
    </source>
</evidence>
<evidence type="ECO:0000256" key="5">
    <source>
        <dbReference type="ARBA" id="ARBA00022801"/>
    </source>
</evidence>
<dbReference type="SUPFAM" id="SSF53474">
    <property type="entry name" value="alpha/beta-Hydrolases"/>
    <property type="match status" value="1"/>
</dbReference>
<dbReference type="PROSITE" id="PS00560">
    <property type="entry name" value="CARBOXYPEPT_SER_HIS"/>
    <property type="match status" value="1"/>
</dbReference>
<gene>
    <name evidence="9" type="ORF">CEUR00632_LOCUS19156</name>
</gene>
<comment type="similarity">
    <text evidence="1 7">Belongs to the peptidase S10 family.</text>
</comment>
<dbReference type="PANTHER" id="PTHR11802">
    <property type="entry name" value="SERINE PROTEASE FAMILY S10 SERINE CARBOXYPEPTIDASE"/>
    <property type="match status" value="1"/>
</dbReference>
<dbReference type="InterPro" id="IPR018202">
    <property type="entry name" value="Ser_caboxypep_ser_AS"/>
</dbReference>
<feature type="signal peptide" evidence="7">
    <location>
        <begin position="1"/>
        <end position="19"/>
    </location>
</feature>
<keyword evidence="4 7" id="KW-0732">Signal</keyword>
<keyword evidence="3 7" id="KW-0645">Protease</keyword>
<evidence type="ECO:0000256" key="6">
    <source>
        <dbReference type="ARBA" id="ARBA00023180"/>
    </source>
</evidence>
<dbReference type="PROSITE" id="PS00131">
    <property type="entry name" value="CARBOXYPEPT_SER_SER"/>
    <property type="match status" value="1"/>
</dbReference>
<dbReference type="InterPro" id="IPR001563">
    <property type="entry name" value="Peptidase_S10"/>
</dbReference>
<dbReference type="InterPro" id="IPR029058">
    <property type="entry name" value="AB_hydrolase_fold"/>
</dbReference>
<keyword evidence="5 7" id="KW-0378">Hydrolase</keyword>
<name>A0A7R9Z6G9_9CHLO</name>
<dbReference type="EMBL" id="HBEC01041180">
    <property type="protein sequence ID" value="CAD8307512.1"/>
    <property type="molecule type" value="Transcribed_RNA"/>
</dbReference>
<dbReference type="Gene3D" id="3.40.50.1820">
    <property type="entry name" value="alpha/beta hydrolase"/>
    <property type="match status" value="1"/>
</dbReference>
<evidence type="ECO:0000256" key="8">
    <source>
        <dbReference type="SAM" id="MobiDB-lite"/>
    </source>
</evidence>
<sequence length="530" mass="57274">MVRWSTALVALVAAATAAAYLPAALAGSDRLVEHDISFPTLKTLREQGLDAGEGLGDVPIVDPPKRVSGYFKLNRTSDAHMFYFMFQSRNDAANDPVVLWMTGGPGCSSEIAVFYENGPYSIGDDLKLSETEFGWDRAHTVIFVDQPINTGFSYSTALVDRVFNEEQVADDMLDFLQEFFEAHPELADRPFYVTGESYAGHYIPVVGHRIWAAGKAGEGKKINMQGIAIGNGLTKPDVQFPAYADFALENELISQTLHDIIKFWSPICTFMADACEATQWWWLCGFGLGICMSSEFGPILTANPGINVYDIKKECDGPLCYDFSNADAFLNMESTQKALGVNQAWESCNMMVHGDLSGDWLRDYSLLLPEMLEDGVRVMIYAGDLDLICNWLGNARWVDGLEWAGAEQWAAAPEAEWSAGGGTAGGTVRSAAGLSFVKVYQAGHMVPMDQPQNALGMISAFTRGKELAGMSPADGGLSALLRAVDEQPSQQTAAGASGAAAAAARSVVQRGARGHAHSISMPRGLGEPTR</sequence>
<organism evidence="9">
    <name type="scientific">Chlamydomonas euryale</name>
    <dbReference type="NCBI Taxonomy" id="1486919"/>
    <lineage>
        <taxon>Eukaryota</taxon>
        <taxon>Viridiplantae</taxon>
        <taxon>Chlorophyta</taxon>
        <taxon>core chlorophytes</taxon>
        <taxon>Chlorophyceae</taxon>
        <taxon>CS clade</taxon>
        <taxon>Chlamydomonadales</taxon>
        <taxon>Chlamydomonadaceae</taxon>
        <taxon>Chlamydomonas</taxon>
    </lineage>
</organism>
<dbReference type="Pfam" id="PF00450">
    <property type="entry name" value="Peptidase_S10"/>
    <property type="match status" value="1"/>
</dbReference>
<dbReference type="GO" id="GO:0004185">
    <property type="term" value="F:serine-type carboxypeptidase activity"/>
    <property type="evidence" value="ECO:0007669"/>
    <property type="project" value="UniProtKB-UniRule"/>
</dbReference>
<dbReference type="EC" id="3.4.16.-" evidence="7"/>
<dbReference type="PANTHER" id="PTHR11802:SF113">
    <property type="entry name" value="SERINE CARBOXYPEPTIDASE CTSA-4.1"/>
    <property type="match status" value="1"/>
</dbReference>
<evidence type="ECO:0000313" key="9">
    <source>
        <dbReference type="EMBL" id="CAD8307512.1"/>
    </source>
</evidence>
<feature type="chain" id="PRO_5031606857" description="Carboxypeptidase" evidence="7">
    <location>
        <begin position="20"/>
        <end position="530"/>
    </location>
</feature>
<protein>
    <recommendedName>
        <fullName evidence="7">Carboxypeptidase</fullName>
        <ecNumber evidence="7">3.4.16.-</ecNumber>
    </recommendedName>
</protein>
<dbReference type="AlphaFoldDB" id="A0A7R9Z6G9"/>
<evidence type="ECO:0000256" key="2">
    <source>
        <dbReference type="ARBA" id="ARBA00022645"/>
    </source>
</evidence>
<accession>A0A7R9Z6G9</accession>
<reference evidence="9" key="1">
    <citation type="submission" date="2021-01" db="EMBL/GenBank/DDBJ databases">
        <authorList>
            <person name="Corre E."/>
            <person name="Pelletier E."/>
            <person name="Niang G."/>
            <person name="Scheremetjew M."/>
            <person name="Finn R."/>
            <person name="Kale V."/>
            <person name="Holt S."/>
            <person name="Cochrane G."/>
            <person name="Meng A."/>
            <person name="Brown T."/>
            <person name="Cohen L."/>
        </authorList>
    </citation>
    <scope>NUCLEOTIDE SEQUENCE</scope>
    <source>
        <strain evidence="9">CCMP219</strain>
    </source>
</reference>
<keyword evidence="2 7" id="KW-0121">Carboxypeptidase</keyword>
<dbReference type="Gene3D" id="1.10.287.410">
    <property type="match status" value="1"/>
</dbReference>
<evidence type="ECO:0000256" key="4">
    <source>
        <dbReference type="ARBA" id="ARBA00022729"/>
    </source>
</evidence>
<proteinExistence type="inferred from homology"/>
<dbReference type="GO" id="GO:0006508">
    <property type="term" value="P:proteolysis"/>
    <property type="evidence" value="ECO:0007669"/>
    <property type="project" value="UniProtKB-KW"/>
</dbReference>
<evidence type="ECO:0000256" key="3">
    <source>
        <dbReference type="ARBA" id="ARBA00022670"/>
    </source>
</evidence>